<dbReference type="Gene3D" id="1.10.287.1260">
    <property type="match status" value="1"/>
</dbReference>
<feature type="transmembrane region" description="Helical" evidence="8">
    <location>
        <begin position="76"/>
        <end position="97"/>
    </location>
</feature>
<dbReference type="FunFam" id="2.30.30.60:FF:000001">
    <property type="entry name" value="MscS Mechanosensitive ion channel"/>
    <property type="match status" value="1"/>
</dbReference>
<dbReference type="InterPro" id="IPR011014">
    <property type="entry name" value="MscS_channel_TM-2"/>
</dbReference>
<evidence type="ECO:0000256" key="3">
    <source>
        <dbReference type="ARBA" id="ARBA00022475"/>
    </source>
</evidence>
<organism evidence="11 12">
    <name type="scientific">Caryophanon latum</name>
    <dbReference type="NCBI Taxonomy" id="33977"/>
    <lineage>
        <taxon>Bacteria</taxon>
        <taxon>Bacillati</taxon>
        <taxon>Bacillota</taxon>
        <taxon>Bacilli</taxon>
        <taxon>Bacillales</taxon>
        <taxon>Caryophanaceae</taxon>
        <taxon>Caryophanon</taxon>
    </lineage>
</organism>
<gene>
    <name evidence="11" type="ORF">A6K76_03300</name>
</gene>
<evidence type="ECO:0000313" key="11">
    <source>
        <dbReference type="EMBL" id="OCS84429.1"/>
    </source>
</evidence>
<dbReference type="Pfam" id="PF00924">
    <property type="entry name" value="MS_channel_2nd"/>
    <property type="match status" value="1"/>
</dbReference>
<name>A0A1C0YBC6_9BACL</name>
<reference evidence="11 12" key="1">
    <citation type="submission" date="2016-07" db="EMBL/GenBank/DDBJ databases">
        <title>Caryophanon latum genome sequencing.</title>
        <authorList>
            <person name="Verma A."/>
            <person name="Pal Y."/>
            <person name="Krishnamurthi S."/>
        </authorList>
    </citation>
    <scope>NUCLEOTIDE SEQUENCE [LARGE SCALE GENOMIC DNA]</scope>
    <source>
        <strain evidence="11 12">DSM 14151</strain>
    </source>
</reference>
<dbReference type="Proteomes" id="UP000093482">
    <property type="component" value="Unassembled WGS sequence"/>
</dbReference>
<dbReference type="InterPro" id="IPR010920">
    <property type="entry name" value="LSM_dom_sf"/>
</dbReference>
<evidence type="ECO:0000256" key="8">
    <source>
        <dbReference type="SAM" id="Phobius"/>
    </source>
</evidence>
<evidence type="ECO:0000256" key="2">
    <source>
        <dbReference type="ARBA" id="ARBA00008017"/>
    </source>
</evidence>
<dbReference type="GO" id="GO:0005886">
    <property type="term" value="C:plasma membrane"/>
    <property type="evidence" value="ECO:0007669"/>
    <property type="project" value="UniProtKB-SubCell"/>
</dbReference>
<dbReference type="EMBL" id="MATO01000078">
    <property type="protein sequence ID" value="OCS84429.1"/>
    <property type="molecule type" value="Genomic_DNA"/>
</dbReference>
<dbReference type="Gene3D" id="3.30.70.100">
    <property type="match status" value="1"/>
</dbReference>
<comment type="caution">
    <text evidence="11">The sequence shown here is derived from an EMBL/GenBank/DDBJ whole genome shotgun (WGS) entry which is preliminary data.</text>
</comment>
<evidence type="ECO:0000313" key="12">
    <source>
        <dbReference type="Proteomes" id="UP000093482"/>
    </source>
</evidence>
<dbReference type="PANTHER" id="PTHR30460:SF0">
    <property type="entry name" value="MODERATE CONDUCTANCE MECHANOSENSITIVE CHANNEL YBIO"/>
    <property type="match status" value="1"/>
</dbReference>
<dbReference type="InterPro" id="IPR011066">
    <property type="entry name" value="MscS_channel_C_sf"/>
</dbReference>
<comment type="similarity">
    <text evidence="2">Belongs to the MscS (TC 1.A.23) family.</text>
</comment>
<dbReference type="SUPFAM" id="SSF82689">
    <property type="entry name" value="Mechanosensitive channel protein MscS (YggB), C-terminal domain"/>
    <property type="match status" value="1"/>
</dbReference>
<feature type="transmembrane region" description="Helical" evidence="8">
    <location>
        <begin position="30"/>
        <end position="55"/>
    </location>
</feature>
<keyword evidence="4 8" id="KW-0812">Transmembrane</keyword>
<dbReference type="InterPro" id="IPR023408">
    <property type="entry name" value="MscS_beta-dom_sf"/>
</dbReference>
<dbReference type="InterPro" id="IPR045276">
    <property type="entry name" value="YbiO_bact"/>
</dbReference>
<comment type="function">
    <text evidence="7">May play a role in resistance to osmotic downshock.</text>
</comment>
<dbReference type="AlphaFoldDB" id="A0A1C0YBC6"/>
<dbReference type="SUPFAM" id="SSF82861">
    <property type="entry name" value="Mechanosensitive channel protein MscS (YggB), transmembrane region"/>
    <property type="match status" value="1"/>
</dbReference>
<evidence type="ECO:0000256" key="5">
    <source>
        <dbReference type="ARBA" id="ARBA00022989"/>
    </source>
</evidence>
<dbReference type="PANTHER" id="PTHR30460">
    <property type="entry name" value="MODERATE CONDUCTANCE MECHANOSENSITIVE CHANNEL YBIO"/>
    <property type="match status" value="1"/>
</dbReference>
<feature type="domain" description="Mechanosensitive ion channel MscS" evidence="9">
    <location>
        <begin position="126"/>
        <end position="189"/>
    </location>
</feature>
<keyword evidence="3" id="KW-1003">Cell membrane</keyword>
<evidence type="ECO:0000256" key="4">
    <source>
        <dbReference type="ARBA" id="ARBA00022692"/>
    </source>
</evidence>
<evidence type="ECO:0000259" key="10">
    <source>
        <dbReference type="Pfam" id="PF21088"/>
    </source>
</evidence>
<proteinExistence type="inferred from homology"/>
<keyword evidence="6 8" id="KW-0472">Membrane</keyword>
<keyword evidence="12" id="KW-1185">Reference proteome</keyword>
<dbReference type="InterPro" id="IPR006685">
    <property type="entry name" value="MscS_channel_2nd"/>
</dbReference>
<evidence type="ECO:0000256" key="7">
    <source>
        <dbReference type="ARBA" id="ARBA00059688"/>
    </source>
</evidence>
<keyword evidence="5 8" id="KW-1133">Transmembrane helix</keyword>
<dbReference type="Pfam" id="PF21088">
    <property type="entry name" value="MS_channel_1st"/>
    <property type="match status" value="1"/>
</dbReference>
<dbReference type="GO" id="GO:0008381">
    <property type="term" value="F:mechanosensitive monoatomic ion channel activity"/>
    <property type="evidence" value="ECO:0007669"/>
    <property type="project" value="InterPro"/>
</dbReference>
<evidence type="ECO:0000256" key="6">
    <source>
        <dbReference type="ARBA" id="ARBA00023136"/>
    </source>
</evidence>
<protein>
    <submittedName>
        <fullName evidence="11">Mechanosensitive ion channel protein MscS</fullName>
    </submittedName>
</protein>
<evidence type="ECO:0000259" key="9">
    <source>
        <dbReference type="Pfam" id="PF00924"/>
    </source>
</evidence>
<sequence length="288" mass="31730">MKAEVKCMDMQRFVQKWIDYFSNPEFWDKAFAAFIEITLILVISAIVVRVARAVIARVFRIRRRTPLRGNERRDTTILRLLQNIVVYLVYFSAIVGILSSLGIQVAGLLAGAGVAGLAIGFGAQSLVKDVITGFFIIFEDQFGVGDYIKLTGGEGTVVEIGLRTTKIQGPTGEQHIIPNGGITNVTNYSVNNTKATIDLDVPVNADIEAVQSVIQQYLNTLPAEHEELVRAPQFLGVVNFTKDEATVRITYETLPRQAAAVGRVMRRDVISIFAQFGFIATDSDEGDE</sequence>
<comment type="subcellular location">
    <subcellularLocation>
        <location evidence="1">Cell membrane</location>
        <topology evidence="1">Multi-pass membrane protein</topology>
    </subcellularLocation>
</comment>
<dbReference type="InterPro" id="IPR049142">
    <property type="entry name" value="MS_channel_1st"/>
</dbReference>
<evidence type="ECO:0000256" key="1">
    <source>
        <dbReference type="ARBA" id="ARBA00004651"/>
    </source>
</evidence>
<accession>A0A1C0YBC6</accession>
<dbReference type="SUPFAM" id="SSF50182">
    <property type="entry name" value="Sm-like ribonucleoproteins"/>
    <property type="match status" value="1"/>
</dbReference>
<feature type="transmembrane region" description="Helical" evidence="8">
    <location>
        <begin position="103"/>
        <end position="123"/>
    </location>
</feature>
<dbReference type="FunFam" id="1.10.287.1260:FF:000005">
    <property type="entry name" value="Mechanosensitive ion channel family protein"/>
    <property type="match status" value="1"/>
</dbReference>
<feature type="domain" description="Mechanosensitive ion channel transmembrane helices 2/3" evidence="10">
    <location>
        <begin position="83"/>
        <end position="124"/>
    </location>
</feature>
<dbReference type="Gene3D" id="2.30.30.60">
    <property type="match status" value="1"/>
</dbReference>